<accession>A0A9P5Y0W3</accession>
<dbReference type="PANTHER" id="PTHR35043">
    <property type="entry name" value="TRANSCRIPTION FACTOR DOMAIN-CONTAINING PROTEIN"/>
    <property type="match status" value="1"/>
</dbReference>
<feature type="transmembrane region" description="Helical" evidence="1">
    <location>
        <begin position="7"/>
        <end position="24"/>
    </location>
</feature>
<dbReference type="Proteomes" id="UP000807353">
    <property type="component" value="Unassembled WGS sequence"/>
</dbReference>
<proteinExistence type="predicted"/>
<reference evidence="2" key="1">
    <citation type="submission" date="2020-11" db="EMBL/GenBank/DDBJ databases">
        <authorList>
            <consortium name="DOE Joint Genome Institute"/>
            <person name="Ahrendt S."/>
            <person name="Riley R."/>
            <person name="Andreopoulos W."/>
            <person name="Labutti K."/>
            <person name="Pangilinan J."/>
            <person name="Ruiz-Duenas F.J."/>
            <person name="Barrasa J.M."/>
            <person name="Sanchez-Garcia M."/>
            <person name="Camarero S."/>
            <person name="Miyauchi S."/>
            <person name="Serrano A."/>
            <person name="Linde D."/>
            <person name="Babiker R."/>
            <person name="Drula E."/>
            <person name="Ayuso-Fernandez I."/>
            <person name="Pacheco R."/>
            <person name="Padilla G."/>
            <person name="Ferreira P."/>
            <person name="Barriuso J."/>
            <person name="Kellner H."/>
            <person name="Castanera R."/>
            <person name="Alfaro M."/>
            <person name="Ramirez L."/>
            <person name="Pisabarro A.G."/>
            <person name="Kuo A."/>
            <person name="Tritt A."/>
            <person name="Lipzen A."/>
            <person name="He G."/>
            <person name="Yan M."/>
            <person name="Ng V."/>
            <person name="Cullen D."/>
            <person name="Martin F."/>
            <person name="Rosso M.-N."/>
            <person name="Henrissat B."/>
            <person name="Hibbett D."/>
            <person name="Martinez A.T."/>
            <person name="Grigoriev I.V."/>
        </authorList>
    </citation>
    <scope>NUCLEOTIDE SEQUENCE</scope>
    <source>
        <strain evidence="2">CBS 247.69</strain>
    </source>
</reference>
<keyword evidence="1" id="KW-1133">Transmembrane helix</keyword>
<keyword evidence="3" id="KW-1185">Reference proteome</keyword>
<protein>
    <submittedName>
        <fullName evidence="2">Uncharacterized protein</fullName>
    </submittedName>
</protein>
<organism evidence="2 3">
    <name type="scientific">Collybia nuda</name>
    <dbReference type="NCBI Taxonomy" id="64659"/>
    <lineage>
        <taxon>Eukaryota</taxon>
        <taxon>Fungi</taxon>
        <taxon>Dikarya</taxon>
        <taxon>Basidiomycota</taxon>
        <taxon>Agaricomycotina</taxon>
        <taxon>Agaricomycetes</taxon>
        <taxon>Agaricomycetidae</taxon>
        <taxon>Agaricales</taxon>
        <taxon>Tricholomatineae</taxon>
        <taxon>Clitocybaceae</taxon>
        <taxon>Collybia</taxon>
    </lineage>
</organism>
<sequence>DDCRTITGIVWSCIATLVACTWVSVHPNVPDIYHGRMSLAFHRFKLMLLAIIAPEVIVLWALRQRMVARKVSRDHAVHIIHGFFVSMGGFVQEQASGTGTARPIASHDIGHTVSARAIYDVDIEEIEDHSKGDEISKGLALLQTGWFILQCIARARQHLPLTELEIVTLAFAALNVVIRVIWWEKPLDVRYP</sequence>
<gene>
    <name evidence="2" type="ORF">BDZ94DRAFT_1137939</name>
</gene>
<feature type="transmembrane region" description="Helical" evidence="1">
    <location>
        <begin position="164"/>
        <end position="182"/>
    </location>
</feature>
<dbReference type="AlphaFoldDB" id="A0A9P5Y0W3"/>
<dbReference type="OrthoDB" id="9451547at2759"/>
<feature type="non-terminal residue" evidence="2">
    <location>
        <position position="1"/>
    </location>
</feature>
<keyword evidence="1" id="KW-0812">Transmembrane</keyword>
<evidence type="ECO:0000256" key="1">
    <source>
        <dbReference type="SAM" id="Phobius"/>
    </source>
</evidence>
<keyword evidence="1" id="KW-0472">Membrane</keyword>
<comment type="caution">
    <text evidence="2">The sequence shown here is derived from an EMBL/GenBank/DDBJ whole genome shotgun (WGS) entry which is preliminary data.</text>
</comment>
<dbReference type="PANTHER" id="PTHR35043:SF7">
    <property type="entry name" value="TRANSCRIPTION FACTOR DOMAIN-CONTAINING PROTEIN"/>
    <property type="match status" value="1"/>
</dbReference>
<dbReference type="EMBL" id="MU150300">
    <property type="protein sequence ID" value="KAF9460305.1"/>
    <property type="molecule type" value="Genomic_DNA"/>
</dbReference>
<feature type="transmembrane region" description="Helical" evidence="1">
    <location>
        <begin position="44"/>
        <end position="62"/>
    </location>
</feature>
<feature type="non-terminal residue" evidence="2">
    <location>
        <position position="192"/>
    </location>
</feature>
<evidence type="ECO:0000313" key="3">
    <source>
        <dbReference type="Proteomes" id="UP000807353"/>
    </source>
</evidence>
<name>A0A9P5Y0W3_9AGAR</name>
<evidence type="ECO:0000313" key="2">
    <source>
        <dbReference type="EMBL" id="KAF9460305.1"/>
    </source>
</evidence>